<proteinExistence type="predicted"/>
<dbReference type="Proteomes" id="UP000000311">
    <property type="component" value="Unassembled WGS sequence"/>
</dbReference>
<feature type="region of interest" description="Disordered" evidence="1">
    <location>
        <begin position="202"/>
        <end position="229"/>
    </location>
</feature>
<accession>E2B225</accession>
<evidence type="ECO:0000313" key="2">
    <source>
        <dbReference type="EMBL" id="EFN60281.1"/>
    </source>
</evidence>
<keyword evidence="3" id="KW-1185">Reference proteome</keyword>
<dbReference type="AlphaFoldDB" id="E2B225"/>
<protein>
    <submittedName>
        <fullName evidence="2">Uncharacterized protein</fullName>
    </submittedName>
</protein>
<feature type="compositionally biased region" description="Basic and acidic residues" evidence="1">
    <location>
        <begin position="202"/>
        <end position="218"/>
    </location>
</feature>
<organism evidence="3">
    <name type="scientific">Camponotus floridanus</name>
    <name type="common">Florida carpenter ant</name>
    <dbReference type="NCBI Taxonomy" id="104421"/>
    <lineage>
        <taxon>Eukaryota</taxon>
        <taxon>Metazoa</taxon>
        <taxon>Ecdysozoa</taxon>
        <taxon>Arthropoda</taxon>
        <taxon>Hexapoda</taxon>
        <taxon>Insecta</taxon>
        <taxon>Pterygota</taxon>
        <taxon>Neoptera</taxon>
        <taxon>Endopterygota</taxon>
        <taxon>Hymenoptera</taxon>
        <taxon>Apocrita</taxon>
        <taxon>Aculeata</taxon>
        <taxon>Formicoidea</taxon>
        <taxon>Formicidae</taxon>
        <taxon>Formicinae</taxon>
        <taxon>Camponotus</taxon>
    </lineage>
</organism>
<reference evidence="2 3" key="1">
    <citation type="journal article" date="2010" name="Science">
        <title>Genomic comparison of the ants Camponotus floridanus and Harpegnathos saltator.</title>
        <authorList>
            <person name="Bonasio R."/>
            <person name="Zhang G."/>
            <person name="Ye C."/>
            <person name="Mutti N.S."/>
            <person name="Fang X."/>
            <person name="Qin N."/>
            <person name="Donahue G."/>
            <person name="Yang P."/>
            <person name="Li Q."/>
            <person name="Li C."/>
            <person name="Zhang P."/>
            <person name="Huang Z."/>
            <person name="Berger S.L."/>
            <person name="Reinberg D."/>
            <person name="Wang J."/>
            <person name="Liebig J."/>
        </authorList>
    </citation>
    <scope>NUCLEOTIDE SEQUENCE [LARGE SCALE GENOMIC DNA]</scope>
    <source>
        <strain evidence="3">C129</strain>
    </source>
</reference>
<dbReference type="EMBL" id="GL445031">
    <property type="protein sequence ID" value="EFN60281.1"/>
    <property type="molecule type" value="Genomic_DNA"/>
</dbReference>
<gene>
    <name evidence="2" type="ORF">EAG_04360</name>
</gene>
<sequence>MTYGTISVAKADSYQFQSQKNLCGEIDVTEGRLAKVSELKLSGCVHHQKRSGRNITDRFYLLRGEFSFKAIGTVRKPSMAIRMNNAPAFVHLSENITRRLKDNKKYVFLIIVALTLAGSDFSSGCSLKVCEALDMVFLRGVVVPSCEGRTNSILPPSTTILGAGGKFSVLPTVSHYRTIDSTDRIRENKGLEDTSVSDLNELRKGRSEKEGNDDESHNTTRVKGSAHECPWRSYSSNVPCGPPVTFWLTKRTSFSTMSRSQSVSSMVMETIGTAINDAQVENRLVQKYPEPSEENCSRPISRYFEHGESKLIVKYYARSANDVKTIRDKSNQIVAESDRASEFVFDQRATLKTSKCETSESYELSGFCTRAFYDECQSLRDLIGNQGRARVQHSTAESPAIRTNRSRDTRCWTTSLHVQFNGIYVHELHEIEVHCTSSTSNERNCHPNSSKRTLRELEYVLGGAVLWPLLVLLGTIVKPVILGGCPETHNQFFKDRFPGII</sequence>
<evidence type="ECO:0000313" key="3">
    <source>
        <dbReference type="Proteomes" id="UP000000311"/>
    </source>
</evidence>
<dbReference type="InParanoid" id="E2B225"/>
<evidence type="ECO:0000256" key="1">
    <source>
        <dbReference type="SAM" id="MobiDB-lite"/>
    </source>
</evidence>
<name>E2B225_CAMFO</name>